<dbReference type="EMBL" id="JADPIE010000002">
    <property type="protein sequence ID" value="MBF8436315.1"/>
    <property type="molecule type" value="Genomic_DNA"/>
</dbReference>
<keyword evidence="4 6" id="KW-1133">Transmembrane helix</keyword>
<keyword evidence="2" id="KW-0813">Transport</keyword>
<dbReference type="GO" id="GO:0016020">
    <property type="term" value="C:membrane"/>
    <property type="evidence" value="ECO:0007669"/>
    <property type="project" value="UniProtKB-SubCell"/>
</dbReference>
<dbReference type="PANTHER" id="PTHR11101:SF80">
    <property type="entry name" value="PHOSPHATE TRANSPORTER"/>
    <property type="match status" value="1"/>
</dbReference>
<protein>
    <submittedName>
        <fullName evidence="7">Inorganic phosphate transporter</fullName>
    </submittedName>
</protein>
<organism evidence="7 8">
    <name type="scientific">Halonatronomonas betaini</name>
    <dbReference type="NCBI Taxonomy" id="2778430"/>
    <lineage>
        <taxon>Bacteria</taxon>
        <taxon>Bacillati</taxon>
        <taxon>Bacillota</taxon>
        <taxon>Clostridia</taxon>
        <taxon>Halanaerobiales</taxon>
        <taxon>Halarsenatibacteraceae</taxon>
        <taxon>Halonatronomonas</taxon>
    </lineage>
</organism>
<feature type="transmembrane region" description="Helical" evidence="6">
    <location>
        <begin position="67"/>
        <end position="88"/>
    </location>
</feature>
<keyword evidence="5 6" id="KW-0472">Membrane</keyword>
<dbReference type="InterPro" id="IPR001204">
    <property type="entry name" value="Phos_transporter"/>
</dbReference>
<evidence type="ECO:0000256" key="1">
    <source>
        <dbReference type="ARBA" id="ARBA00004141"/>
    </source>
</evidence>
<feature type="transmembrane region" description="Helical" evidence="6">
    <location>
        <begin position="159"/>
        <end position="177"/>
    </location>
</feature>
<evidence type="ECO:0000313" key="7">
    <source>
        <dbReference type="EMBL" id="MBF8436315.1"/>
    </source>
</evidence>
<evidence type="ECO:0000256" key="5">
    <source>
        <dbReference type="ARBA" id="ARBA00023136"/>
    </source>
</evidence>
<name>A0A931F5X7_9FIRM</name>
<comment type="caution">
    <text evidence="7">The sequence shown here is derived from an EMBL/GenBank/DDBJ whole genome shotgun (WGS) entry which is preliminary data.</text>
</comment>
<evidence type="ECO:0000256" key="3">
    <source>
        <dbReference type="ARBA" id="ARBA00022692"/>
    </source>
</evidence>
<keyword evidence="3 6" id="KW-0812">Transmembrane</keyword>
<sequence length="306" mass="32017">MWYLLSGVYLGGTLGANDAANIFGTAVVTKALKFKTAALLSVIFVIIGSGLEGAGGMETLGGLAEQTLLTAFLSSLAAALTVTLMTVLELPVSTSQAVVGAIIGGNILTGTVDFSPLIPILFAWILTPIGGLVISFILYKLYSIFVQHRINNLKYFETFVRVGLVLAGMYGAYSLGANNVANVVGVFVEAGMFEPELAGIIGGMAIGLGIFFSRGVMETIGRRITALTPLTALITVIAHSITLYIFARIGIPVSSSQAIVGAVLGIGLVKGTNMMDFEMAKKILFGWIGTPSVAFLIGIILNIIFL</sequence>
<feature type="transmembrane region" description="Helical" evidence="6">
    <location>
        <begin position="197"/>
        <end position="217"/>
    </location>
</feature>
<feature type="transmembrane region" description="Helical" evidence="6">
    <location>
        <begin position="253"/>
        <end position="271"/>
    </location>
</feature>
<accession>A0A931F5X7</accession>
<evidence type="ECO:0000256" key="4">
    <source>
        <dbReference type="ARBA" id="ARBA00022989"/>
    </source>
</evidence>
<dbReference type="GO" id="GO:0005315">
    <property type="term" value="F:phosphate transmembrane transporter activity"/>
    <property type="evidence" value="ECO:0007669"/>
    <property type="project" value="InterPro"/>
</dbReference>
<evidence type="ECO:0000256" key="6">
    <source>
        <dbReference type="SAM" id="Phobius"/>
    </source>
</evidence>
<feature type="transmembrane region" description="Helical" evidence="6">
    <location>
        <begin position="283"/>
        <end position="305"/>
    </location>
</feature>
<feature type="transmembrane region" description="Helical" evidence="6">
    <location>
        <begin position="37"/>
        <end position="55"/>
    </location>
</feature>
<gene>
    <name evidence="7" type="ORF">I0Q91_04420</name>
</gene>
<evidence type="ECO:0000313" key="8">
    <source>
        <dbReference type="Proteomes" id="UP000621436"/>
    </source>
</evidence>
<feature type="transmembrane region" description="Helical" evidence="6">
    <location>
        <begin position="117"/>
        <end position="139"/>
    </location>
</feature>
<dbReference type="GO" id="GO:0035435">
    <property type="term" value="P:phosphate ion transmembrane transport"/>
    <property type="evidence" value="ECO:0007669"/>
    <property type="project" value="TreeGrafter"/>
</dbReference>
<dbReference type="RefSeq" id="WP_270453135.1">
    <property type="nucleotide sequence ID" value="NZ_JADPIE010000002.1"/>
</dbReference>
<dbReference type="Proteomes" id="UP000621436">
    <property type="component" value="Unassembled WGS sequence"/>
</dbReference>
<dbReference type="Pfam" id="PF01384">
    <property type="entry name" value="PHO4"/>
    <property type="match status" value="1"/>
</dbReference>
<keyword evidence="8" id="KW-1185">Reference proteome</keyword>
<reference evidence="7" key="1">
    <citation type="submission" date="2020-11" db="EMBL/GenBank/DDBJ databases">
        <title>Halonatronomonas betainensis gen. nov., sp. nov. a novel haloalkaliphilic representative of the family Halanaerobiacae capable of betaine degradation.</title>
        <authorList>
            <person name="Boltyanskaya Y."/>
            <person name="Kevbrin V."/>
            <person name="Detkova E."/>
            <person name="Grouzdev D.S."/>
            <person name="Koziaeva V."/>
            <person name="Zhilina T."/>
        </authorList>
    </citation>
    <scope>NUCLEOTIDE SEQUENCE</scope>
    <source>
        <strain evidence="7">Z-7014</strain>
    </source>
</reference>
<evidence type="ECO:0000256" key="2">
    <source>
        <dbReference type="ARBA" id="ARBA00022448"/>
    </source>
</evidence>
<comment type="subcellular location">
    <subcellularLocation>
        <location evidence="1">Membrane</location>
        <topology evidence="1">Multi-pass membrane protein</topology>
    </subcellularLocation>
</comment>
<feature type="transmembrane region" description="Helical" evidence="6">
    <location>
        <begin position="224"/>
        <end position="247"/>
    </location>
</feature>
<proteinExistence type="predicted"/>
<dbReference type="PANTHER" id="PTHR11101">
    <property type="entry name" value="PHOSPHATE TRANSPORTER"/>
    <property type="match status" value="1"/>
</dbReference>
<dbReference type="AlphaFoldDB" id="A0A931F5X7"/>